<protein>
    <recommendedName>
        <fullName evidence="4">ATP-dependent DNA helicase</fullName>
    </recommendedName>
</protein>
<dbReference type="EMBL" id="CAUYUJ010009396">
    <property type="protein sequence ID" value="CAK0826660.1"/>
    <property type="molecule type" value="Genomic_DNA"/>
</dbReference>
<feature type="compositionally biased region" description="Basic and acidic residues" evidence="1">
    <location>
        <begin position="652"/>
        <end position="665"/>
    </location>
</feature>
<reference evidence="2" key="1">
    <citation type="submission" date="2023-10" db="EMBL/GenBank/DDBJ databases">
        <authorList>
            <person name="Chen Y."/>
            <person name="Shah S."/>
            <person name="Dougan E. K."/>
            <person name="Thang M."/>
            <person name="Chan C."/>
        </authorList>
    </citation>
    <scope>NUCLEOTIDE SEQUENCE [LARGE SCALE GENOMIC DNA]</scope>
</reference>
<dbReference type="InterPro" id="IPR027417">
    <property type="entry name" value="P-loop_NTPase"/>
</dbReference>
<evidence type="ECO:0008006" key="4">
    <source>
        <dbReference type="Google" id="ProtNLM"/>
    </source>
</evidence>
<dbReference type="Pfam" id="PF13245">
    <property type="entry name" value="AAA_19"/>
    <property type="match status" value="1"/>
</dbReference>
<comment type="caution">
    <text evidence="2">The sequence shown here is derived from an EMBL/GenBank/DDBJ whole genome shotgun (WGS) entry which is preliminary data.</text>
</comment>
<feature type="region of interest" description="Disordered" evidence="1">
    <location>
        <begin position="652"/>
        <end position="692"/>
    </location>
</feature>
<keyword evidence="3" id="KW-1185">Reference proteome</keyword>
<feature type="region of interest" description="Disordered" evidence="1">
    <location>
        <begin position="102"/>
        <end position="165"/>
    </location>
</feature>
<feature type="region of interest" description="Disordered" evidence="1">
    <location>
        <begin position="1109"/>
        <end position="1131"/>
    </location>
</feature>
<accession>A0ABN9S4N6</accession>
<dbReference type="Proteomes" id="UP001189429">
    <property type="component" value="Unassembled WGS sequence"/>
</dbReference>
<dbReference type="Gene3D" id="3.40.50.300">
    <property type="entry name" value="P-loop containing nucleotide triphosphate hydrolases"/>
    <property type="match status" value="1"/>
</dbReference>
<proteinExistence type="predicted"/>
<dbReference type="SUPFAM" id="SSF52540">
    <property type="entry name" value="P-loop containing nucleoside triphosphate hydrolases"/>
    <property type="match status" value="2"/>
</dbReference>
<evidence type="ECO:0000313" key="2">
    <source>
        <dbReference type="EMBL" id="CAK0826660.1"/>
    </source>
</evidence>
<evidence type="ECO:0000256" key="1">
    <source>
        <dbReference type="SAM" id="MobiDB-lite"/>
    </source>
</evidence>
<feature type="non-terminal residue" evidence="2">
    <location>
        <position position="1611"/>
    </location>
</feature>
<organism evidence="2 3">
    <name type="scientific">Prorocentrum cordatum</name>
    <dbReference type="NCBI Taxonomy" id="2364126"/>
    <lineage>
        <taxon>Eukaryota</taxon>
        <taxon>Sar</taxon>
        <taxon>Alveolata</taxon>
        <taxon>Dinophyceae</taxon>
        <taxon>Prorocentrales</taxon>
        <taxon>Prorocentraceae</taxon>
        <taxon>Prorocentrum</taxon>
    </lineage>
</organism>
<name>A0ABN9S4N6_9DINO</name>
<evidence type="ECO:0000313" key="3">
    <source>
        <dbReference type="Proteomes" id="UP001189429"/>
    </source>
</evidence>
<feature type="compositionally biased region" description="Acidic residues" evidence="1">
    <location>
        <begin position="124"/>
        <end position="138"/>
    </location>
</feature>
<gene>
    <name evidence="2" type="ORF">PCOR1329_LOCUS26420</name>
</gene>
<sequence>MGPRRCSGFATDDGIVIECCFNPWEKGKRAQGKFEGKCQRCSPIRTATICATPQQSKLTAHSLANLHKLDIGIYAMAVERVKVHESGDQLIARAVGIISERSQVGVPPPPPIEGDQGNAVSQPAEEEIPAAMEPDEEAAAAGPAAAAEPPPVPAEGEGAAAGRRRQRLCEGYSLARAMGRRLRSKEDEGVCLFSRAHPGQRAMALDGKCLWCTPTRMKEAARNPAKKREAMTDLKKFEARNPALKQKALGRLRRHLTAQEYKFIVTPKHCCRGAGEAMCPFSTADPGQPAYVKKADKHLCSWCDPKRLRGTQTEKRRGVLKQLEAFHEKDEAVFAKAEAILKEVFGDKYLAQLKKKTVRQNQQAAKARRRTGKTDWPTKLAKRRLVMESPTVDEEARRKFRKLTLADLKKVENSFYKDKAERKMRGRADEVPKSKDLEPPIGEAGFSDLSKGLRSWAAKGSWGICKECHVLQPRPMHDIDMFLDASEEISKSACRRCNASREMYVPLPEDVPGPLRGLSEEIVEALRPIEIDVGPETRSTDTFGRPNGYRKKVKMITFYFSKWHVKDKIKELDDDAWRTAKKAYKYLLSCEESSYKRFHDMHEKFLRKQGEDAADRKRKRPYHFLQEVGLECALWPNLYWCTEMTETHEQWSDARREERRDAQEAKKKKKAKYGYDSDAEEDEGGDGGGQRTSVKRSFMTKCLSPLLGYGSSFELLQFVCDLNLWATLGAKKNLGLDNVPMRMLMKGHTFSPLYWKKVHNALVDLVRQVGFAKLFFTIAPWEPCFKYHDWLRDEMEKTLRTRMYLPVGETLHMSHVLMQIVRGMLAGNNYQMMDRSDRSWTKHVFAAKDADGRQVRVQSFTRLEFQDGSRKEGTKRYDGSGRPHLHVLFFADDDAMANMKLEHHLFATKPDGFSDDLKEDHDAGLRAYCADVMDGIPCHQDWQTSDGEAMLLQYVSKYVAKFSDSSYDEWMSDKASADSVARRVCFEYHPYEPEMILQLCGAHFRQYDISTVSGGFRTVTAPYSGMADVPDWVQKYADCAWRHEGMTLLEWLRKTTDDGGIAGWLKRKHKQELVLVLYRRYRATVPDGEEPQALDAHWRFLRAEYKGMADADGGGSGNSDKVSDAEDEEQPKTFEEFLAKKHSDEKSEGEDDFPNHKEFARAYRMQGEKVVSVDTVYELNDRYYGQWAAMNVPFRSLDELEFEDMNRLVPQKYKYLAAALRLCSDQGRVAEEHHDLFTDDRRLVDYMSASAKSSKFTEAVHHMIVGQRKLINMYLTGIIDKADEKAAADAEAAVIANRRPARGEGQEEVDFNPKQLQLEEAINERVDRAARAELSEDWEEAGEAREEAHKKNTPVICLGKPGTGKTTVVKSSIRRAQEQGARVLFALPTAQLSSRMRAALQDLEGLTVDTCRAAFKLHRPRCFHVKLTETWRCKEERFQEILDELRTDKPSKETFRKIVRDHKAWKSRGDPKPAEMKNLFEKHPDTRIVTCTRRGAAAVNEAAVAALYGRKTPLATLDGDVELNPENYVGKLRTDRRLVPSRVPIYKGMQLYLTKNKNKEADEVNGKLCVVENYHAEKTGNAVYFPIRLGYASTIDKVQGDEFSHITTWTG</sequence>